<dbReference type="EMBL" id="CAXAMN010001447">
    <property type="protein sequence ID" value="CAK8994508.1"/>
    <property type="molecule type" value="Genomic_DNA"/>
</dbReference>
<protein>
    <submittedName>
        <fullName evidence="1">Uncharacterized protein</fullName>
    </submittedName>
</protein>
<name>A0ABP0HXC5_9DINO</name>
<organism evidence="1 2">
    <name type="scientific">Durusdinium trenchii</name>
    <dbReference type="NCBI Taxonomy" id="1381693"/>
    <lineage>
        <taxon>Eukaryota</taxon>
        <taxon>Sar</taxon>
        <taxon>Alveolata</taxon>
        <taxon>Dinophyceae</taxon>
        <taxon>Suessiales</taxon>
        <taxon>Symbiodiniaceae</taxon>
        <taxon>Durusdinium</taxon>
    </lineage>
</organism>
<proteinExistence type="predicted"/>
<evidence type="ECO:0000313" key="1">
    <source>
        <dbReference type="EMBL" id="CAK8994508.1"/>
    </source>
</evidence>
<dbReference type="Proteomes" id="UP001642484">
    <property type="component" value="Unassembled WGS sequence"/>
</dbReference>
<keyword evidence="2" id="KW-1185">Reference proteome</keyword>
<gene>
    <name evidence="1" type="ORF">CCMP2556_LOCUS3676</name>
</gene>
<evidence type="ECO:0000313" key="2">
    <source>
        <dbReference type="Proteomes" id="UP001642484"/>
    </source>
</evidence>
<comment type="caution">
    <text evidence="1">The sequence shown here is derived from an EMBL/GenBank/DDBJ whole genome shotgun (WGS) entry which is preliminary data.</text>
</comment>
<sequence length="143" mass="15838">MSQSPPSTRINPRGFAIVAKMVSRESIDTCTAKVASLETSVWHFGRTVGLLSVVRDNEDNKDFRDVLSGYYFKYGKKVWKADDSPSLTFWDAGMRAGGVVEYHGRKPAGELQRRESKGVDVESCCFGILAKICPKREKDGAEG</sequence>
<accession>A0ABP0HXC5</accession>
<reference evidence="1 2" key="1">
    <citation type="submission" date="2024-02" db="EMBL/GenBank/DDBJ databases">
        <authorList>
            <person name="Chen Y."/>
            <person name="Shah S."/>
            <person name="Dougan E. K."/>
            <person name="Thang M."/>
            <person name="Chan C."/>
        </authorList>
    </citation>
    <scope>NUCLEOTIDE SEQUENCE [LARGE SCALE GENOMIC DNA]</scope>
</reference>